<evidence type="ECO:0000256" key="5">
    <source>
        <dbReference type="PIRSR" id="PIRSR036492-1"/>
    </source>
</evidence>
<dbReference type="PANTHER" id="PTHR43570:SF16">
    <property type="entry name" value="ALDEHYDE DEHYDROGENASE TYPE III, ISOFORM Q"/>
    <property type="match status" value="1"/>
</dbReference>
<evidence type="ECO:0000256" key="4">
    <source>
        <dbReference type="PIRNR" id="PIRNR036492"/>
    </source>
</evidence>
<dbReference type="InterPro" id="IPR016163">
    <property type="entry name" value="Ald_DH_C"/>
</dbReference>
<dbReference type="PROSITE" id="PS00070">
    <property type="entry name" value="ALDEHYDE_DEHYDR_CYS"/>
    <property type="match status" value="1"/>
</dbReference>
<comment type="similarity">
    <text evidence="1 4 7">Belongs to the aldehyde dehydrogenase family.</text>
</comment>
<proteinExistence type="inferred from homology"/>
<evidence type="ECO:0000259" key="8">
    <source>
        <dbReference type="Pfam" id="PF00171"/>
    </source>
</evidence>
<evidence type="ECO:0000256" key="6">
    <source>
        <dbReference type="PROSITE-ProRule" id="PRU10007"/>
    </source>
</evidence>
<sequence length="478" mass="52989">MNANYTPLSEIPAIHGSLQRTFRRGVTKPLSWRRRQLLQLARFVKENADALAECLYHDLGKPKQEVMMLEVRSSVQRILSAAENFEKWAQPNLVNPSQPWQQGWNPRVEKSPKGVVLIISPWNFPVLLTMIPLCGAIAAGCCALIKPSELTPTVSAFLAKSLSKYLDLNAYTFVLGEIPEMTAVLELRWDHISYTGNSRVARIIAAAAAKHLTPVTLELGGKSPVIVDSTADLLISVKRILWSKLNAAGQICVASDYVLVQKSIMPEFLEACKEVLATFFPGIGGALKSDSYSRIVSDLHFKRLKGLLVETNGKTVVGGNWNEQQRQIEPTIVVDVEPGDALMNQEIFGPILPVIAVEDINEAIEYLNTRNDSPLVIYIFSQNEENKKKIIANTTSGAVAINDTFMQVAIEELPFGGVGESGHGRIFGKRTFDNFVYERSITDTPYGDEEVLAGRYPPYQEECPEIVKSILEYSIPDV</sequence>
<dbReference type="FunFam" id="3.40.605.10:FF:000004">
    <property type="entry name" value="Aldehyde dehydrogenase"/>
    <property type="match status" value="1"/>
</dbReference>
<dbReference type="Proteomes" id="UP000284706">
    <property type="component" value="Unassembled WGS sequence"/>
</dbReference>
<dbReference type="InterPro" id="IPR012394">
    <property type="entry name" value="Aldehyde_DH_NAD(P)"/>
</dbReference>
<dbReference type="AlphaFoldDB" id="A0A409Y6I2"/>
<dbReference type="Gene3D" id="3.40.309.10">
    <property type="entry name" value="Aldehyde Dehydrogenase, Chain A, domain 2"/>
    <property type="match status" value="1"/>
</dbReference>
<evidence type="ECO:0000256" key="2">
    <source>
        <dbReference type="ARBA" id="ARBA00023002"/>
    </source>
</evidence>
<dbReference type="Pfam" id="PF00171">
    <property type="entry name" value="Aldedh"/>
    <property type="match status" value="1"/>
</dbReference>
<evidence type="ECO:0000256" key="1">
    <source>
        <dbReference type="ARBA" id="ARBA00009986"/>
    </source>
</evidence>
<dbReference type="SUPFAM" id="SSF53720">
    <property type="entry name" value="ALDH-like"/>
    <property type="match status" value="1"/>
</dbReference>
<dbReference type="STRING" id="231916.A0A409Y6I2"/>
<reference evidence="9 10" key="1">
    <citation type="journal article" date="2018" name="Evol. Lett.">
        <title>Horizontal gene cluster transfer increased hallucinogenic mushroom diversity.</title>
        <authorList>
            <person name="Reynolds H.T."/>
            <person name="Vijayakumar V."/>
            <person name="Gluck-Thaler E."/>
            <person name="Korotkin H.B."/>
            <person name="Matheny P.B."/>
            <person name="Slot J.C."/>
        </authorList>
    </citation>
    <scope>NUCLEOTIDE SEQUENCE [LARGE SCALE GENOMIC DNA]</scope>
    <source>
        <strain evidence="9 10">SRW20</strain>
    </source>
</reference>
<comment type="caution">
    <text evidence="9">The sequence shown here is derived from an EMBL/GenBank/DDBJ whole genome shotgun (WGS) entry which is preliminary data.</text>
</comment>
<dbReference type="PIRSF" id="PIRSF036492">
    <property type="entry name" value="ALDH"/>
    <property type="match status" value="1"/>
</dbReference>
<feature type="active site" evidence="5">
    <location>
        <position position="252"/>
    </location>
</feature>
<dbReference type="GO" id="GO:0005737">
    <property type="term" value="C:cytoplasm"/>
    <property type="evidence" value="ECO:0007669"/>
    <property type="project" value="TreeGrafter"/>
</dbReference>
<dbReference type="GO" id="GO:0004029">
    <property type="term" value="F:aldehyde dehydrogenase (NAD+) activity"/>
    <property type="evidence" value="ECO:0007669"/>
    <property type="project" value="TreeGrafter"/>
</dbReference>
<evidence type="ECO:0000313" key="9">
    <source>
        <dbReference type="EMBL" id="PPQ98665.1"/>
    </source>
</evidence>
<keyword evidence="2 4" id="KW-0560">Oxidoreductase</keyword>
<dbReference type="InterPro" id="IPR016161">
    <property type="entry name" value="Ald_DH/histidinol_DH"/>
</dbReference>
<keyword evidence="10" id="KW-1185">Reference proteome</keyword>
<dbReference type="InterPro" id="IPR015590">
    <property type="entry name" value="Aldehyde_DH_dom"/>
</dbReference>
<dbReference type="InParanoid" id="A0A409Y6I2"/>
<dbReference type="FunFam" id="3.40.309.10:FF:000003">
    <property type="entry name" value="Aldehyde dehydrogenase"/>
    <property type="match status" value="1"/>
</dbReference>
<protein>
    <recommendedName>
        <fullName evidence="4">Aldehyde dehydrogenase</fullName>
    </recommendedName>
</protein>
<evidence type="ECO:0000256" key="7">
    <source>
        <dbReference type="RuleBase" id="RU003345"/>
    </source>
</evidence>
<name>A0A409Y6I2_9AGAR</name>
<dbReference type="GO" id="GO:0006081">
    <property type="term" value="P:aldehyde metabolic process"/>
    <property type="evidence" value="ECO:0007669"/>
    <property type="project" value="InterPro"/>
</dbReference>
<accession>A0A409Y6I2</accession>
<evidence type="ECO:0000313" key="10">
    <source>
        <dbReference type="Proteomes" id="UP000284706"/>
    </source>
</evidence>
<gene>
    <name evidence="9" type="ORF">CVT26_013811</name>
</gene>
<dbReference type="PROSITE" id="PS00687">
    <property type="entry name" value="ALDEHYDE_DEHYDR_GLU"/>
    <property type="match status" value="1"/>
</dbReference>
<dbReference type="OrthoDB" id="440325at2759"/>
<dbReference type="InterPro" id="IPR029510">
    <property type="entry name" value="Ald_DH_CS_GLU"/>
</dbReference>
<feature type="domain" description="Aldehyde dehydrogenase" evidence="8">
    <location>
        <begin position="27"/>
        <end position="439"/>
    </location>
</feature>
<evidence type="ECO:0000256" key="3">
    <source>
        <dbReference type="ARBA" id="ARBA00023027"/>
    </source>
</evidence>
<dbReference type="InterPro" id="IPR016160">
    <property type="entry name" value="Ald_DH_CS_CYS"/>
</dbReference>
<dbReference type="PANTHER" id="PTHR43570">
    <property type="entry name" value="ALDEHYDE DEHYDROGENASE"/>
    <property type="match status" value="1"/>
</dbReference>
<feature type="active site" evidence="5 6">
    <location>
        <position position="218"/>
    </location>
</feature>
<dbReference type="Gene3D" id="3.40.605.10">
    <property type="entry name" value="Aldehyde Dehydrogenase, Chain A, domain 1"/>
    <property type="match status" value="1"/>
</dbReference>
<dbReference type="EMBL" id="NHYE01001102">
    <property type="protein sequence ID" value="PPQ98665.1"/>
    <property type="molecule type" value="Genomic_DNA"/>
</dbReference>
<organism evidence="9 10">
    <name type="scientific">Gymnopilus dilepis</name>
    <dbReference type="NCBI Taxonomy" id="231916"/>
    <lineage>
        <taxon>Eukaryota</taxon>
        <taxon>Fungi</taxon>
        <taxon>Dikarya</taxon>
        <taxon>Basidiomycota</taxon>
        <taxon>Agaricomycotina</taxon>
        <taxon>Agaricomycetes</taxon>
        <taxon>Agaricomycetidae</taxon>
        <taxon>Agaricales</taxon>
        <taxon>Agaricineae</taxon>
        <taxon>Hymenogastraceae</taxon>
        <taxon>Gymnopilus</taxon>
    </lineage>
</organism>
<dbReference type="InterPro" id="IPR016162">
    <property type="entry name" value="Ald_DH_N"/>
</dbReference>
<keyword evidence="3" id="KW-0520">NAD</keyword>